<evidence type="ECO:0000259" key="2">
    <source>
        <dbReference type="Pfam" id="PF09687"/>
    </source>
</evidence>
<dbReference type="RefSeq" id="XP_008816345.1">
    <property type="nucleotide sequence ID" value="XM_008818123.1"/>
</dbReference>
<dbReference type="OrthoDB" id="10324968at2759"/>
<reference evidence="3 4" key="1">
    <citation type="submission" date="2013-02" db="EMBL/GenBank/DDBJ databases">
        <title>The Genome Sequence of Plasmodium inui San Antonio 1.</title>
        <authorList>
            <consortium name="The Broad Institute Genome Sequencing Platform"/>
            <consortium name="The Broad Institute Genome Sequencing Center for Infectious Disease"/>
            <person name="Neafsey D."/>
            <person name="Cheeseman I."/>
            <person name="Volkman S."/>
            <person name="Adams J."/>
            <person name="Walker B."/>
            <person name="Young S.K."/>
            <person name="Zeng Q."/>
            <person name="Gargeya S."/>
            <person name="Fitzgerald M."/>
            <person name="Haas B."/>
            <person name="Abouelleil A."/>
            <person name="Alvarado L."/>
            <person name="Arachchi H.M."/>
            <person name="Berlin A.M."/>
            <person name="Chapman S.B."/>
            <person name="Dewar J."/>
            <person name="Goldberg J."/>
            <person name="Griggs A."/>
            <person name="Gujja S."/>
            <person name="Hansen M."/>
            <person name="Howarth C."/>
            <person name="Imamovic A."/>
            <person name="Larimer J."/>
            <person name="McCowan C."/>
            <person name="Murphy C."/>
            <person name="Neiman D."/>
            <person name="Pearson M."/>
            <person name="Priest M."/>
            <person name="Roberts A."/>
            <person name="Saif S."/>
            <person name="Shea T."/>
            <person name="Sisk P."/>
            <person name="Sykes S."/>
            <person name="Wortman J."/>
            <person name="Nusbaum C."/>
            <person name="Birren B."/>
        </authorList>
    </citation>
    <scope>NUCLEOTIDE SEQUENCE [LARGE SCALE GENOMIC DNA]</scope>
    <source>
        <strain evidence="3 4">San Antonio 1</strain>
    </source>
</reference>
<protein>
    <recommendedName>
        <fullName evidence="2">Plasmodium RESA N-terminal domain-containing protein</fullName>
    </recommendedName>
</protein>
<dbReference type="Gene3D" id="6.10.280.180">
    <property type="entry name" value="Plasmodium RESA, N-terminal helical domain"/>
    <property type="match status" value="1"/>
</dbReference>
<sequence>MLSAPKALFCSFALLNLLVSNNVTLSNDLTPSSRDVSVFPRHLSELKPNSSTMHSSKKGETQYPDRSIFSVSLFTEHSDNAALLSELKRKEHSFHECSYSDRYVSKEDMAALLDGFEKLYLIEHARTLDRLSKALCDLAEKYGMSDRYKRQLWKECKQNIESELRIKKDSYKTQYNSFVMSHSKRSCAFIRFYKKYVKAWHNALIEMERKWNRNFTEGTRKYTTPLPKPRTA</sequence>
<gene>
    <name evidence="3" type="ORF">C922_02524</name>
</gene>
<evidence type="ECO:0000313" key="4">
    <source>
        <dbReference type="Proteomes" id="UP000030640"/>
    </source>
</evidence>
<keyword evidence="1" id="KW-0732">Signal</keyword>
<dbReference type="GeneID" id="20037798"/>
<accession>W7A5C6</accession>
<dbReference type="AlphaFoldDB" id="W7A5C6"/>
<dbReference type="VEuPathDB" id="PlasmoDB:C922_02524"/>
<dbReference type="InterPro" id="IPR044885">
    <property type="entry name" value="PRESA_N_sf"/>
</dbReference>
<dbReference type="Pfam" id="PF09687">
    <property type="entry name" value="PRESAN"/>
    <property type="match status" value="1"/>
</dbReference>
<dbReference type="InterPro" id="IPR019111">
    <property type="entry name" value="PRESA_N"/>
</dbReference>
<organism evidence="3 4">
    <name type="scientific">Plasmodium inui San Antonio 1</name>
    <dbReference type="NCBI Taxonomy" id="1237626"/>
    <lineage>
        <taxon>Eukaryota</taxon>
        <taxon>Sar</taxon>
        <taxon>Alveolata</taxon>
        <taxon>Apicomplexa</taxon>
        <taxon>Aconoidasida</taxon>
        <taxon>Haemosporida</taxon>
        <taxon>Plasmodiidae</taxon>
        <taxon>Plasmodium</taxon>
        <taxon>Plasmodium (Plasmodium)</taxon>
    </lineage>
</organism>
<keyword evidence="4" id="KW-1185">Reference proteome</keyword>
<dbReference type="Proteomes" id="UP000030640">
    <property type="component" value="Unassembled WGS sequence"/>
</dbReference>
<feature type="domain" description="Plasmodium RESA N-terminal" evidence="2">
    <location>
        <begin position="98"/>
        <end position="211"/>
    </location>
</feature>
<evidence type="ECO:0000313" key="3">
    <source>
        <dbReference type="EMBL" id="EUD66940.1"/>
    </source>
</evidence>
<evidence type="ECO:0000256" key="1">
    <source>
        <dbReference type="SAM" id="SignalP"/>
    </source>
</evidence>
<feature type="chain" id="PRO_5004890450" description="Plasmodium RESA N-terminal domain-containing protein" evidence="1">
    <location>
        <begin position="27"/>
        <end position="232"/>
    </location>
</feature>
<dbReference type="EMBL" id="KI965468">
    <property type="protein sequence ID" value="EUD66940.1"/>
    <property type="molecule type" value="Genomic_DNA"/>
</dbReference>
<name>W7A5C6_9APIC</name>
<feature type="signal peptide" evidence="1">
    <location>
        <begin position="1"/>
        <end position="26"/>
    </location>
</feature>
<proteinExistence type="predicted"/>